<comment type="caution">
    <text evidence="1">The sequence shown here is derived from an EMBL/GenBank/DDBJ whole genome shotgun (WGS) entry which is preliminary data.</text>
</comment>
<dbReference type="AlphaFoldDB" id="A0A255XVF5"/>
<organism evidence="1 2">
    <name type="scientific">Elstera cyanobacteriorum</name>
    <dbReference type="NCBI Taxonomy" id="2022747"/>
    <lineage>
        <taxon>Bacteria</taxon>
        <taxon>Pseudomonadati</taxon>
        <taxon>Pseudomonadota</taxon>
        <taxon>Alphaproteobacteria</taxon>
        <taxon>Rhodospirillales</taxon>
        <taxon>Rhodospirillaceae</taxon>
        <taxon>Elstera</taxon>
    </lineage>
</organism>
<accession>A0A255XVF5</accession>
<proteinExistence type="predicted"/>
<sequence>MTSSVSGAGGVPAILQPSDLGWRAIKAEIAALAPPALPSLPGVRALDSLRLRDADDCRALAAALDGVQAARVHALHGAVVARGLDAILAAWPSKSLADVDRYRETLGGLLWEHPALICDQAVDHLTRTAKRFPARPDLARVLKDCAADHAELARLCRLHLDEHSRRALQPPPREALTAEQREADKARVRSLLAARFGNDFFKAPEGKRR</sequence>
<dbReference type="EMBL" id="NOXS01000029">
    <property type="protein sequence ID" value="OYQ20220.1"/>
    <property type="molecule type" value="Genomic_DNA"/>
</dbReference>
<dbReference type="RefSeq" id="WP_094408043.1">
    <property type="nucleotide sequence ID" value="NZ_BMJZ01000001.1"/>
</dbReference>
<name>A0A255XVF5_9PROT</name>
<keyword evidence="2" id="KW-1185">Reference proteome</keyword>
<gene>
    <name evidence="1" type="ORF">CHR90_05795</name>
</gene>
<protein>
    <submittedName>
        <fullName evidence="1">Uncharacterized protein</fullName>
    </submittedName>
</protein>
<reference evidence="1 2" key="1">
    <citation type="submission" date="2017-07" db="EMBL/GenBank/DDBJ databases">
        <title>Elstera cyanobacteriorum sp. nov., a novel bacterium isolated from cyanobacterial aggregates in a eutrophic lake.</title>
        <authorList>
            <person name="Cai H."/>
        </authorList>
    </citation>
    <scope>NUCLEOTIDE SEQUENCE [LARGE SCALE GENOMIC DNA]</scope>
    <source>
        <strain evidence="1 2">TH019</strain>
    </source>
</reference>
<evidence type="ECO:0000313" key="1">
    <source>
        <dbReference type="EMBL" id="OYQ20220.1"/>
    </source>
</evidence>
<evidence type="ECO:0000313" key="2">
    <source>
        <dbReference type="Proteomes" id="UP000216361"/>
    </source>
</evidence>
<dbReference type="Proteomes" id="UP000216361">
    <property type="component" value="Unassembled WGS sequence"/>
</dbReference>